<dbReference type="EMBL" id="VLLL01000005">
    <property type="protein sequence ID" value="TWJ16157.1"/>
    <property type="molecule type" value="Genomic_DNA"/>
</dbReference>
<gene>
    <name evidence="3" type="ORF">LX16_1881</name>
</gene>
<keyword evidence="1" id="KW-0732">Signal</keyword>
<evidence type="ECO:0000256" key="1">
    <source>
        <dbReference type="SAM" id="SignalP"/>
    </source>
</evidence>
<dbReference type="Gene3D" id="3.40.190.10">
    <property type="entry name" value="Periplasmic binding protein-like II"/>
    <property type="match status" value="1"/>
</dbReference>
<dbReference type="OrthoDB" id="9764591at2"/>
<dbReference type="Pfam" id="PF00496">
    <property type="entry name" value="SBP_bac_5"/>
    <property type="match status" value="1"/>
</dbReference>
<organism evidence="3 4">
    <name type="scientific">Stackebrandtia albiflava</name>
    <dbReference type="NCBI Taxonomy" id="406432"/>
    <lineage>
        <taxon>Bacteria</taxon>
        <taxon>Bacillati</taxon>
        <taxon>Actinomycetota</taxon>
        <taxon>Actinomycetes</taxon>
        <taxon>Glycomycetales</taxon>
        <taxon>Glycomycetaceae</taxon>
        <taxon>Stackebrandtia</taxon>
    </lineage>
</organism>
<dbReference type="Proteomes" id="UP000321617">
    <property type="component" value="Unassembled WGS sequence"/>
</dbReference>
<dbReference type="RefSeq" id="WP_147136077.1">
    <property type="nucleotide sequence ID" value="NZ_BAABIJ010000001.1"/>
</dbReference>
<dbReference type="SUPFAM" id="SSF53850">
    <property type="entry name" value="Periplasmic binding protein-like II"/>
    <property type="match status" value="1"/>
</dbReference>
<accession>A0A562VEB3</accession>
<feature type="domain" description="Solute-binding protein family 5" evidence="2">
    <location>
        <begin position="81"/>
        <end position="435"/>
    </location>
</feature>
<feature type="chain" id="PRO_5038961355" evidence="1">
    <location>
        <begin position="21"/>
        <end position="548"/>
    </location>
</feature>
<keyword evidence="4" id="KW-1185">Reference proteome</keyword>
<proteinExistence type="predicted"/>
<dbReference type="CDD" id="cd08509">
    <property type="entry name" value="PBP2_TmCBP_oligosaccharides_like"/>
    <property type="match status" value="1"/>
</dbReference>
<dbReference type="AlphaFoldDB" id="A0A562VEB3"/>
<dbReference type="InterPro" id="IPR030678">
    <property type="entry name" value="Peptide/Ni-bd"/>
</dbReference>
<dbReference type="InterPro" id="IPR000914">
    <property type="entry name" value="SBP_5_dom"/>
</dbReference>
<name>A0A562VEB3_9ACTN</name>
<reference evidence="3 4" key="1">
    <citation type="journal article" date="2013" name="Stand. Genomic Sci.">
        <title>Genomic Encyclopedia of Type Strains, Phase I: The one thousand microbial genomes (KMG-I) project.</title>
        <authorList>
            <person name="Kyrpides N.C."/>
            <person name="Woyke T."/>
            <person name="Eisen J.A."/>
            <person name="Garrity G."/>
            <person name="Lilburn T.G."/>
            <person name="Beck B.J."/>
            <person name="Whitman W.B."/>
            <person name="Hugenholtz P."/>
            <person name="Klenk H.P."/>
        </authorList>
    </citation>
    <scope>NUCLEOTIDE SEQUENCE [LARGE SCALE GENOMIC DNA]</scope>
    <source>
        <strain evidence="3 4">DSM 45044</strain>
    </source>
</reference>
<protein>
    <submittedName>
        <fullName evidence="3">Peptide/nickel transport system substrate-binding protein</fullName>
    </submittedName>
</protein>
<evidence type="ECO:0000313" key="3">
    <source>
        <dbReference type="EMBL" id="TWJ16157.1"/>
    </source>
</evidence>
<dbReference type="InterPro" id="IPR039424">
    <property type="entry name" value="SBP_5"/>
</dbReference>
<dbReference type="PANTHER" id="PTHR30290:SF82">
    <property type="entry name" value="ABC-TYPE DIPEPTIDE_OLIGOPEPTIDE TRANSPORT SYSTEM, PERIPLASMIC COMPONENT"/>
    <property type="match status" value="1"/>
</dbReference>
<evidence type="ECO:0000259" key="2">
    <source>
        <dbReference type="Pfam" id="PF00496"/>
    </source>
</evidence>
<dbReference type="Gene3D" id="3.10.105.10">
    <property type="entry name" value="Dipeptide-binding Protein, Domain 3"/>
    <property type="match status" value="1"/>
</dbReference>
<dbReference type="GO" id="GO:0043190">
    <property type="term" value="C:ATP-binding cassette (ABC) transporter complex"/>
    <property type="evidence" value="ECO:0007669"/>
    <property type="project" value="InterPro"/>
</dbReference>
<sequence length="548" mass="60213">MKRRTLFTAIGGVGAAGVLAACGGDGGSGSARVLTVGMPNGALTENHNPFMPDSAGNKLGYRWLIYEPLAQVNLIAPDSDPTPWLSTEWAWNEDYTAVDLTIRTGVKWSDDEDLTADDVAFTFNLMKDNPALNGEALPFESVTAAGDVVTVTFSESQFINQGKVLGTMVLPQHVWSAMDDPATDINLNPIGSGPYTLKSWTTQVVTVVPNDKYWGGEPPVPEIRYTSYNDNNAQTTALANGDCQWSYVFIPDFQKIFIDKDPEHFHLWFPSGLGIHALWLNHTRKPFDNVALRRAVNLAIDRVMVHEIGESGLYPLVDNLTGIPRPAGDAFIAPEFQDATHQVDLDEAKRILEEADYTWDADGALLDPDGEPVTFVMQDPTGWSDYLASLAIIADNLSALGIEATVEAPEFDVWNDAKATGDFDAMLHWTATGVTPYEIFANCMDMAYYKELGEIANWNFGRFESEEATQALRDYASATDDETRAECMATLQRIMIEEVPVIPLVAGPIGAEYSTRHWTGWPSEEDPYAMPQPTQPSASQIVMNLKPA</sequence>
<dbReference type="GO" id="GO:1904680">
    <property type="term" value="F:peptide transmembrane transporter activity"/>
    <property type="evidence" value="ECO:0007669"/>
    <property type="project" value="TreeGrafter"/>
</dbReference>
<evidence type="ECO:0000313" key="4">
    <source>
        <dbReference type="Proteomes" id="UP000321617"/>
    </source>
</evidence>
<dbReference type="PANTHER" id="PTHR30290">
    <property type="entry name" value="PERIPLASMIC BINDING COMPONENT OF ABC TRANSPORTER"/>
    <property type="match status" value="1"/>
</dbReference>
<comment type="caution">
    <text evidence="3">The sequence shown here is derived from an EMBL/GenBank/DDBJ whole genome shotgun (WGS) entry which is preliminary data.</text>
</comment>
<feature type="signal peptide" evidence="1">
    <location>
        <begin position="1"/>
        <end position="20"/>
    </location>
</feature>
<dbReference type="Gene3D" id="3.90.76.10">
    <property type="entry name" value="Dipeptide-binding Protein, Domain 1"/>
    <property type="match status" value="1"/>
</dbReference>
<dbReference type="PIRSF" id="PIRSF002741">
    <property type="entry name" value="MppA"/>
    <property type="match status" value="1"/>
</dbReference>
<dbReference type="PROSITE" id="PS51257">
    <property type="entry name" value="PROKAR_LIPOPROTEIN"/>
    <property type="match status" value="1"/>
</dbReference>
<dbReference type="GO" id="GO:0015833">
    <property type="term" value="P:peptide transport"/>
    <property type="evidence" value="ECO:0007669"/>
    <property type="project" value="TreeGrafter"/>
</dbReference>
<dbReference type="GO" id="GO:0042597">
    <property type="term" value="C:periplasmic space"/>
    <property type="evidence" value="ECO:0007669"/>
    <property type="project" value="UniProtKB-ARBA"/>
</dbReference>